<dbReference type="InterPro" id="IPR049163">
    <property type="entry name" value="Pif1-like_2B_dom"/>
</dbReference>
<dbReference type="SUPFAM" id="SSF52540">
    <property type="entry name" value="P-loop containing nucleoside triphosphate hydrolases"/>
    <property type="match status" value="1"/>
</dbReference>
<sequence length="159" mass="17531">AILALKNSTASKINEQLLQYLSGSHHVYKLVDTIPDAEEVVNYPTKFLNSLEPPHRLELKLGTPVLLLNNLDPPAFCNGTRLVVNKMMSHVIDATILSGHGKGEDVFIPSIPLIQWGAGIPFSFRRVKFPIRISFALSITKSQGQTLSVVGLHLEESCF</sequence>
<dbReference type="GO" id="GO:0006260">
    <property type="term" value="P:DNA replication"/>
    <property type="evidence" value="ECO:0007669"/>
    <property type="project" value="TreeGrafter"/>
</dbReference>
<feature type="non-terminal residue" evidence="2">
    <location>
        <position position="1"/>
    </location>
</feature>
<dbReference type="PANTHER" id="PTHR23274">
    <property type="entry name" value="DNA HELICASE-RELATED"/>
    <property type="match status" value="1"/>
</dbReference>
<dbReference type="PANTHER" id="PTHR23274:SF51">
    <property type="entry name" value="OS03G0423850 PROTEIN"/>
    <property type="match status" value="1"/>
</dbReference>
<gene>
    <name evidence="2" type="ORF">OCBIM_22024446mg</name>
</gene>
<dbReference type="EMBL" id="KQ419580">
    <property type="protein sequence ID" value="KOF83051.1"/>
    <property type="molecule type" value="Genomic_DNA"/>
</dbReference>
<feature type="domain" description="DNA helicase Pif1-like 2B" evidence="1">
    <location>
        <begin position="47"/>
        <end position="86"/>
    </location>
</feature>
<reference evidence="2" key="1">
    <citation type="submission" date="2015-07" db="EMBL/GenBank/DDBJ databases">
        <title>MeaNS - Measles Nucleotide Surveillance Program.</title>
        <authorList>
            <person name="Tran T."/>
            <person name="Druce J."/>
        </authorList>
    </citation>
    <scope>NUCLEOTIDE SEQUENCE</scope>
    <source>
        <strain evidence="2">UCB-OBI-ISO-001</strain>
        <tissue evidence="2">Gonad</tissue>
    </source>
</reference>
<proteinExistence type="predicted"/>
<evidence type="ECO:0000259" key="1">
    <source>
        <dbReference type="Pfam" id="PF21530"/>
    </source>
</evidence>
<evidence type="ECO:0000313" key="2">
    <source>
        <dbReference type="EMBL" id="KOF83051.1"/>
    </source>
</evidence>
<name>A0A0L8H193_OCTBM</name>
<dbReference type="Pfam" id="PF21530">
    <property type="entry name" value="Pif1_2B_dom"/>
    <property type="match status" value="1"/>
</dbReference>
<protein>
    <recommendedName>
        <fullName evidence="1">DNA helicase Pif1-like 2B domain-containing protein</fullName>
    </recommendedName>
</protein>
<dbReference type="OrthoDB" id="6152825at2759"/>
<dbReference type="GO" id="GO:0005657">
    <property type="term" value="C:replication fork"/>
    <property type="evidence" value="ECO:0007669"/>
    <property type="project" value="TreeGrafter"/>
</dbReference>
<organism evidence="2">
    <name type="scientific">Octopus bimaculoides</name>
    <name type="common">California two-spotted octopus</name>
    <dbReference type="NCBI Taxonomy" id="37653"/>
    <lineage>
        <taxon>Eukaryota</taxon>
        <taxon>Metazoa</taxon>
        <taxon>Spiralia</taxon>
        <taxon>Lophotrochozoa</taxon>
        <taxon>Mollusca</taxon>
        <taxon>Cephalopoda</taxon>
        <taxon>Coleoidea</taxon>
        <taxon>Octopodiformes</taxon>
        <taxon>Octopoda</taxon>
        <taxon>Incirrata</taxon>
        <taxon>Octopodidae</taxon>
        <taxon>Octopus</taxon>
    </lineage>
</organism>
<dbReference type="InterPro" id="IPR027417">
    <property type="entry name" value="P-loop_NTPase"/>
</dbReference>
<dbReference type="AlphaFoldDB" id="A0A0L8H193"/>
<accession>A0A0L8H193</accession>